<keyword evidence="2" id="KW-0808">Transferase</keyword>
<feature type="domain" description="Glycosyltransferase 2-like" evidence="1">
    <location>
        <begin position="5"/>
        <end position="106"/>
    </location>
</feature>
<accession>C3MM83</accession>
<dbReference type="InterPro" id="IPR001173">
    <property type="entry name" value="Glyco_trans_2-like"/>
</dbReference>
<reference evidence="2 3" key="1">
    <citation type="journal article" date="2009" name="Proc. Natl. Acad. Sci. U.S.A.">
        <title>Biogeography of the Sulfolobus islandicus pan-genome.</title>
        <authorList>
            <person name="Reno M.L."/>
            <person name="Held N.L."/>
            <person name="Fields C.J."/>
            <person name="Burke P.V."/>
            <person name="Whitaker R.J."/>
        </authorList>
    </citation>
    <scope>NUCLEOTIDE SEQUENCE [LARGE SCALE GENOMIC DNA]</scope>
    <source>
        <strain evidence="3">L.S.2.15 / Lassen #1</strain>
    </source>
</reference>
<name>C3MM83_SACI2</name>
<dbReference type="GeneID" id="7798786"/>
<protein>
    <submittedName>
        <fullName evidence="2">Glycosyl transferase family 2</fullName>
    </submittedName>
</protein>
<dbReference type="CDD" id="cd00761">
    <property type="entry name" value="Glyco_tranf_GTA_type"/>
    <property type="match status" value="1"/>
</dbReference>
<evidence type="ECO:0000313" key="3">
    <source>
        <dbReference type="Proteomes" id="UP000001747"/>
    </source>
</evidence>
<evidence type="ECO:0000313" key="2">
    <source>
        <dbReference type="EMBL" id="ACP34706.1"/>
    </source>
</evidence>
<dbReference type="KEGG" id="sis:LS215_0619"/>
<gene>
    <name evidence="2" type="ordered locus">LS215_0619</name>
</gene>
<dbReference type="HOGENOM" id="CLU_055387_0_0_2"/>
<dbReference type="CAZy" id="GT2">
    <property type="family name" value="Glycosyltransferase Family 2"/>
</dbReference>
<evidence type="ECO:0000259" key="1">
    <source>
        <dbReference type="Pfam" id="PF00535"/>
    </source>
</evidence>
<dbReference type="AlphaFoldDB" id="C3MM83"/>
<dbReference type="GO" id="GO:0016758">
    <property type="term" value="F:hexosyltransferase activity"/>
    <property type="evidence" value="ECO:0007669"/>
    <property type="project" value="UniProtKB-ARBA"/>
</dbReference>
<dbReference type="EMBL" id="CP001399">
    <property type="protein sequence ID" value="ACP34706.1"/>
    <property type="molecule type" value="Genomic_DNA"/>
</dbReference>
<dbReference type="SUPFAM" id="SSF53448">
    <property type="entry name" value="Nucleotide-diphospho-sugar transferases"/>
    <property type="match status" value="1"/>
</dbReference>
<dbReference type="PANTHER" id="PTHR22916:SF3">
    <property type="entry name" value="UDP-GLCNAC:BETAGAL BETA-1,3-N-ACETYLGLUCOSAMINYLTRANSFERASE-LIKE PROTEIN 1"/>
    <property type="match status" value="1"/>
</dbReference>
<proteinExistence type="predicted"/>
<dbReference type="RefSeq" id="WP_012713120.1">
    <property type="nucleotide sequence ID" value="NC_012589.1"/>
</dbReference>
<dbReference type="Proteomes" id="UP000001747">
    <property type="component" value="Chromosome"/>
</dbReference>
<dbReference type="OrthoDB" id="42128at2157"/>
<dbReference type="Gene3D" id="3.90.550.10">
    <property type="entry name" value="Spore Coat Polysaccharide Biosynthesis Protein SpsA, Chain A"/>
    <property type="match status" value="1"/>
</dbReference>
<dbReference type="PANTHER" id="PTHR22916">
    <property type="entry name" value="GLYCOSYLTRANSFERASE"/>
    <property type="match status" value="1"/>
</dbReference>
<organism evidence="2 3">
    <name type="scientific">Saccharolobus islandicus (strain L.S.2.15 / Lassen #1)</name>
    <name type="common">Sulfolobus islandicus</name>
    <dbReference type="NCBI Taxonomy" id="429572"/>
    <lineage>
        <taxon>Archaea</taxon>
        <taxon>Thermoproteota</taxon>
        <taxon>Thermoprotei</taxon>
        <taxon>Sulfolobales</taxon>
        <taxon>Sulfolobaceae</taxon>
        <taxon>Saccharolobus</taxon>
    </lineage>
</organism>
<sequence>MLRSTVIVTAYKRKAFIKDAIKSIMENSLGPTEIIVVKNFKDSEIDSFLGAYHIKNIYTDNETLGGKISLGISQSSGDILFFLEDDDLFSKNKIREVVHKFSEYDIGFYHNDQEIFSDKAIGSYSSIDNRGFVYYSDIDSQKLKKLLFKFKAGFNVSSIVISRDLAMRCIDLLRNVKITVDTFLLFCAIENKLPIMIDFRRLTHYRLLTSQSGNKDVNLSLFRMQYEDALYFKRIFTSKVLKDFIEMSVIQRELIYKMLSKEISRREALIDVITNLKYSLKYPNKWNFFLQGLSLMAAFSAEKGRSFYLKKVRSNSMLSV</sequence>
<dbReference type="Pfam" id="PF00535">
    <property type="entry name" value="Glycos_transf_2"/>
    <property type="match status" value="1"/>
</dbReference>
<dbReference type="InterPro" id="IPR029044">
    <property type="entry name" value="Nucleotide-diphossugar_trans"/>
</dbReference>